<dbReference type="NCBIfam" id="TIGR04131">
    <property type="entry name" value="Bac_Flav_CTERM"/>
    <property type="match status" value="1"/>
</dbReference>
<dbReference type="Pfam" id="PF18911">
    <property type="entry name" value="PKD_4"/>
    <property type="match status" value="1"/>
</dbReference>
<gene>
    <name evidence="3" type="ORF">H8S84_15660</name>
</gene>
<evidence type="ECO:0000313" key="4">
    <source>
        <dbReference type="Proteomes" id="UP000603640"/>
    </source>
</evidence>
<dbReference type="SUPFAM" id="SSF49299">
    <property type="entry name" value="PKD domain"/>
    <property type="match status" value="3"/>
</dbReference>
<dbReference type="EMBL" id="JACRVF010000005">
    <property type="protein sequence ID" value="MBC5994284.1"/>
    <property type="molecule type" value="Genomic_DNA"/>
</dbReference>
<feature type="chain" id="PRO_5037991785" evidence="1">
    <location>
        <begin position="21"/>
        <end position="2406"/>
    </location>
</feature>
<dbReference type="Pfam" id="PF19081">
    <property type="entry name" value="Ig_7"/>
    <property type="match status" value="3"/>
</dbReference>
<dbReference type="InterPro" id="IPR026341">
    <property type="entry name" value="T9SS_type_B"/>
</dbReference>
<evidence type="ECO:0000256" key="1">
    <source>
        <dbReference type="SAM" id="SignalP"/>
    </source>
</evidence>
<sequence length="2406" mass="252625">MKPLLVSFLLPLLFALNGLWESPATVSDCKPIITFSGSNSLCTSSSVILTASEASSYAWSNGATTRSITVIEPGAYWVKTTNANGCEGTSESITIAGKPDASIADPVNFFTYCSYSGNQSSFSLTVENISTTKSTNASYKINWGDGSTTTLGKDFETADHTYTSAGSFNLEVTVTGDNGCVSKKTERVFIGSNPSLGLASRGNTNDCAPATFTFDILNTEGNSPQTIYTFQFDDGSAPLRFTHANLPKTIEHTFTESSKGKSLNSFTLSATAENPCGITPATVGGIKISKGPDADLGVEKTIGCVDEPIKLTDQTISGFNANSTNPNATATYSVQWKILPDTGWEFVSGTFKSSNPAVKFTKPGDYTIRIISTPTGSGTKCAADSSQKVIKINALPEAKFKLNGSSNCAPATFTATNSSTGDDLQYVWQVTPATGWAYANGKNAGSKDAAFTFSKAGKYVVLLTASNNCKTSLKDTTITIQEKPIVTLPAQQTYCGPQSINFSADNAKHAPAYDNRESAITGYTWQVTGPGSIAYENNTTQRSANPSIRFTTPGDYEVSVVATNACGDSEHAVQQIRINALPELVASSPKQEVCLGESTTISVTGADTYTWAPATGLSATTGNSVTAKPTETTTYTITGTNSSTGCTSTTTYTVVVNPLPVVTVAADKAAICQGQDEATLTASGADTYTWSPATGLSATAGASVTASPAATTTYTVTGYNAQTGCATSKTVTVTVNPLPQVNAGADISVCNNPVPTKLTGSPAGGVWSGANVAADGNFTPPSETGKYELTYTYTNSLGCVNSDKMVVTVDQAPVADAGEDKVVCLNSGSFNLTASPAAGTWSGSHVTASGTFTPAAVGTFTLTYTYGTGSCRTTDQVQVTVNALPTAPVASGTTICPGFSTTLQVQNPTGTLVWYDAATGGKKVGEGESFTTPVLDKTTTYYVETTIPGGCTSPRRALEVTVRPATPAPVVQPVILCGTGNKAILVAEGNATSYQWFETATSTKIISSERTFDAGVVNSSRSYFVQAIIDGCISPRTEAKVEVYPVLSNNTLTGVPTICAGQKPASILGSTPAGGNAVYTYEWESSIESATAGFTKINGATQKDYAPNVLTRTTWFRRTVKSASCTSTSPAVEVKVTLVISNNSVKTSTNTIICENSVGDEITGSQPEGGSGTYTYLWEISTAGAEGPYRAATGTNDQQNYSPGALAVTTWFRRVITSGTCENHYSQPVKITVYKPITNNSISGESTICEAETPAVLQGSQPAEGNGNYIYRWDMSHDGTNFQTAIGDNNGINYATGPLTATTWFRRVVSGGPCGTNISNLVKVTVNPRIQNNSITAVASICSGQQAPVLNPTATIEGGNGTYTYKWLYSTSGANGNYTAAPGNNTASTYNPGILTQTTWYKREVTSGACSSTSAVVEVTVNPLPVAPTVNPVTICENTKATLSVVATSGTYKWYTSATATDAVHTGMSFTTPALDATTNYYVESVSTNGCGSPQRAAVRVTVNKNISSNTITAPAQQPICAGQVPGMISGSQPENGNGTYTFRWERSTTGPDNGFTSITGATAATYQPQALSTTTWFRRVVVSGPCAESISPAVKIEVVPVISNNSITTAQTICEGDVPAAFTGTTPAGGNGTYTYLWQSSTDGSTFTAATGVNNTQNYTAPAALTQSTWYRRIVMSGPCQQDVSAAVKVTVQPAITGNTLTSGDQIICAGAIPASITGAAPKGGNNIYAYTWEISLDGTSFSEAPGTRTNATYQPQALNQTTWFRRKVTSGSCESYSEAIKVTVNAPIAANEISESQTICTDTASLPLTGSQPTGGTGSYTYRWEYSTTGADATDFRAVASNGTSINYAPAELSTTTWYRRVVTSGACSMLSNVVKVEVNPAISKNIVTLSQTIYSGQVPAPLTGSAPAGGNNTYTYLWQYSENGTDFMPAAALNTGKNYAPGALKKDTWFRRIVYSGGCEHVSEPVKITVTPAVGNNNIQADQIICFGNKPATLTGTTPAGGEGDYTFIWQQSTVGPDAGWTTATGINNTQNYNAPALSQHTWYRRIVISGPNTSTSDAVMITVKPAMSNNKISTSQTICFNTAPSTITGTLPTGGSGTYTYLWEISTEGPDKGFTTAPGANNRQDYTSNPLTKTVWLRRVVTSESCERLVSDAVKITVTPLPKTPEAKGTIICAGAKATITAVSEGGRLEWFASAAGGNPIAMGSSYTTPVLQHTTSYYVQEVSQSCASERREVKVTVQEPNVNAGPDMTVVNGRSVELQATGGVKYTWSPAETLSDANAANPTASPEVTTTYTVTAETEGGCTFTDQVTVTVLPHVFIPNTFTPNRDGVNDNWEILNIEKYPNCKVQVLNQWGGQVFVSEGYKQPWDGLQQGKELPIATYYYIIQLDRTEKPISGSVTIVK</sequence>
<organism evidence="3 4">
    <name type="scientific">Pontibacter cellulosilyticus</name>
    <dbReference type="NCBI Taxonomy" id="1720253"/>
    <lineage>
        <taxon>Bacteria</taxon>
        <taxon>Pseudomonadati</taxon>
        <taxon>Bacteroidota</taxon>
        <taxon>Cytophagia</taxon>
        <taxon>Cytophagales</taxon>
        <taxon>Hymenobacteraceae</taxon>
        <taxon>Pontibacter</taxon>
    </lineage>
</organism>
<dbReference type="PROSITE" id="PS50093">
    <property type="entry name" value="PKD"/>
    <property type="match status" value="2"/>
</dbReference>
<dbReference type="RefSeq" id="WP_187068319.1">
    <property type="nucleotide sequence ID" value="NZ_JACRVF010000005.1"/>
</dbReference>
<dbReference type="InterPro" id="IPR022409">
    <property type="entry name" value="PKD/Chitinase_dom"/>
</dbReference>
<protein>
    <submittedName>
        <fullName evidence="3">Gliding motility-associated C-terminal domain-containing protein</fullName>
    </submittedName>
</protein>
<dbReference type="InterPro" id="IPR044023">
    <property type="entry name" value="Ig_7"/>
</dbReference>
<keyword evidence="4" id="KW-1185">Reference proteome</keyword>
<feature type="domain" description="PKD" evidence="2">
    <location>
        <begin position="396"/>
        <end position="468"/>
    </location>
</feature>
<dbReference type="InterPro" id="IPR000601">
    <property type="entry name" value="PKD_dom"/>
</dbReference>
<evidence type="ECO:0000259" key="2">
    <source>
        <dbReference type="PROSITE" id="PS50093"/>
    </source>
</evidence>
<accession>A0A923SJV1</accession>
<proteinExistence type="predicted"/>
<dbReference type="Pfam" id="PF13585">
    <property type="entry name" value="CHU_C"/>
    <property type="match status" value="1"/>
</dbReference>
<dbReference type="CDD" id="cd00146">
    <property type="entry name" value="PKD"/>
    <property type="match status" value="1"/>
</dbReference>
<dbReference type="Gene3D" id="2.60.40.2700">
    <property type="match status" value="1"/>
</dbReference>
<feature type="domain" description="PKD" evidence="2">
    <location>
        <begin position="135"/>
        <end position="190"/>
    </location>
</feature>
<dbReference type="InterPro" id="IPR035986">
    <property type="entry name" value="PKD_dom_sf"/>
</dbReference>
<dbReference type="InterPro" id="IPR013783">
    <property type="entry name" value="Ig-like_fold"/>
</dbReference>
<keyword evidence="1" id="KW-0732">Signal</keyword>
<name>A0A923SJV1_9BACT</name>
<dbReference type="SMART" id="SM00089">
    <property type="entry name" value="PKD"/>
    <property type="match status" value="5"/>
</dbReference>
<dbReference type="Gene3D" id="2.60.40.10">
    <property type="entry name" value="Immunoglobulins"/>
    <property type="match status" value="4"/>
</dbReference>
<evidence type="ECO:0000313" key="3">
    <source>
        <dbReference type="EMBL" id="MBC5994284.1"/>
    </source>
</evidence>
<comment type="caution">
    <text evidence="3">The sequence shown here is derived from an EMBL/GenBank/DDBJ whole genome shotgun (WGS) entry which is preliminary data.</text>
</comment>
<feature type="signal peptide" evidence="1">
    <location>
        <begin position="1"/>
        <end position="20"/>
    </location>
</feature>
<dbReference type="Proteomes" id="UP000603640">
    <property type="component" value="Unassembled WGS sequence"/>
</dbReference>
<reference evidence="3" key="1">
    <citation type="submission" date="2020-08" db="EMBL/GenBank/DDBJ databases">
        <title>Pontibacter sp. SD6 16S ribosomal RNA gene Genome sequencing and assembly.</title>
        <authorList>
            <person name="Kang M."/>
        </authorList>
    </citation>
    <scope>NUCLEOTIDE SEQUENCE</scope>
    <source>
        <strain evidence="3">SD6</strain>
    </source>
</reference>